<feature type="transmembrane region" description="Helical" evidence="8">
    <location>
        <begin position="47"/>
        <end position="67"/>
    </location>
</feature>
<name>A0ABM3K6T0_BACDO</name>
<evidence type="ECO:0000256" key="6">
    <source>
        <dbReference type="ARBA" id="ARBA00023170"/>
    </source>
</evidence>
<keyword evidence="7 8" id="KW-0807">Transducer</keyword>
<feature type="transmembrane region" description="Helical" evidence="8">
    <location>
        <begin position="87"/>
        <end position="108"/>
    </location>
</feature>
<organism evidence="9 10">
    <name type="scientific">Bactrocera dorsalis</name>
    <name type="common">Oriental fruit fly</name>
    <name type="synonym">Dacus dorsalis</name>
    <dbReference type="NCBI Taxonomy" id="27457"/>
    <lineage>
        <taxon>Eukaryota</taxon>
        <taxon>Metazoa</taxon>
        <taxon>Ecdysozoa</taxon>
        <taxon>Arthropoda</taxon>
        <taxon>Hexapoda</taxon>
        <taxon>Insecta</taxon>
        <taxon>Pterygota</taxon>
        <taxon>Neoptera</taxon>
        <taxon>Endopterygota</taxon>
        <taxon>Diptera</taxon>
        <taxon>Brachycera</taxon>
        <taxon>Muscomorpha</taxon>
        <taxon>Tephritoidea</taxon>
        <taxon>Tephritidae</taxon>
        <taxon>Bactrocera</taxon>
        <taxon>Bactrocera</taxon>
    </lineage>
</organism>
<comment type="subcellular location">
    <subcellularLocation>
        <location evidence="1 8">Cell membrane</location>
        <topology evidence="1 8">Multi-pass membrane protein</topology>
    </subcellularLocation>
</comment>
<proteinExistence type="inferred from homology"/>
<keyword evidence="9" id="KW-1185">Reference proteome</keyword>
<evidence type="ECO:0000313" key="10">
    <source>
        <dbReference type="RefSeq" id="XP_049317181.1"/>
    </source>
</evidence>
<keyword evidence="6 8" id="KW-0675">Receptor</keyword>
<dbReference type="Proteomes" id="UP001652620">
    <property type="component" value="Unplaced"/>
</dbReference>
<comment type="function">
    <text evidence="8">Gustatory receptor which mediates acceptance or avoidance behavior, depending on its substrates.</text>
</comment>
<feature type="transmembrane region" description="Helical" evidence="8">
    <location>
        <begin position="258"/>
        <end position="282"/>
    </location>
</feature>
<protein>
    <recommendedName>
        <fullName evidence="8">Gustatory receptor</fullName>
    </recommendedName>
</protein>
<dbReference type="Pfam" id="PF08395">
    <property type="entry name" value="7tm_7"/>
    <property type="match status" value="1"/>
</dbReference>
<comment type="similarity">
    <text evidence="8">Belongs to the insect chemoreceptor superfamily. Gustatory receptor (GR) family.</text>
</comment>
<gene>
    <name evidence="10" type="primary">LOC105227650</name>
</gene>
<dbReference type="InterPro" id="IPR013604">
    <property type="entry name" value="7TM_chemorcpt"/>
</dbReference>
<dbReference type="PANTHER" id="PTHR21143">
    <property type="entry name" value="INVERTEBRATE GUSTATORY RECEPTOR"/>
    <property type="match status" value="1"/>
</dbReference>
<evidence type="ECO:0000256" key="8">
    <source>
        <dbReference type="RuleBase" id="RU363108"/>
    </source>
</evidence>
<evidence type="ECO:0000256" key="7">
    <source>
        <dbReference type="ARBA" id="ARBA00023224"/>
    </source>
</evidence>
<sequence length="402" mass="47447">MRPVKFAESALLTVITPYLWTLSLFAVVMPPFLILRRTPSDRLWLFHLFRFIFAVFTLLQLSVGFSIEHIKNIVVSRFVWENSLDDMTRILTIGLNLMQIMVQVVLYTQALTGHQQLRSILTQVAQIESDIRKHYTTVCSLCAIRWRFCLRIGIWWLVVCVFLLQLNYALADHNLAPRFRWINVVFSMLSQIKVVEYCVCVLLIQELLHLVYQQLVHLRRELLLCESVDLRWSLYVELQTNQQILARIWQLLSKVERYFCIPMSLVFFYHGFTITQTILWGYTNLEYEDFNLRLCRTAFTIMIIASLFIPCYLSQCCIDEYNRFGTLLHKLKTVGIDVNLSMRLQEYSFQLMHQQMLFTCGGLFDINLKNFGTIILTITIYVIIFIQFKLQAVKERKIQQGN</sequence>
<feature type="transmembrane region" description="Helical" evidence="8">
    <location>
        <begin position="371"/>
        <end position="390"/>
    </location>
</feature>
<evidence type="ECO:0000256" key="5">
    <source>
        <dbReference type="ARBA" id="ARBA00023136"/>
    </source>
</evidence>
<dbReference type="PANTHER" id="PTHR21143:SF131">
    <property type="entry name" value="GUSTATORY AND ODORANT RECEPTOR 63A-RELATED"/>
    <property type="match status" value="1"/>
</dbReference>
<evidence type="ECO:0000256" key="2">
    <source>
        <dbReference type="ARBA" id="ARBA00022475"/>
    </source>
</evidence>
<feature type="transmembrane region" description="Helical" evidence="8">
    <location>
        <begin position="15"/>
        <end position="35"/>
    </location>
</feature>
<evidence type="ECO:0000256" key="3">
    <source>
        <dbReference type="ARBA" id="ARBA00022692"/>
    </source>
</evidence>
<evidence type="ECO:0000256" key="1">
    <source>
        <dbReference type="ARBA" id="ARBA00004651"/>
    </source>
</evidence>
<keyword evidence="4 8" id="KW-1133">Transmembrane helix</keyword>
<keyword evidence="2 8" id="KW-1003">Cell membrane</keyword>
<reference evidence="10" key="1">
    <citation type="submission" date="2025-08" db="UniProtKB">
        <authorList>
            <consortium name="RefSeq"/>
        </authorList>
    </citation>
    <scope>IDENTIFICATION</scope>
    <source>
        <tissue evidence="10">Adult</tissue>
    </source>
</reference>
<keyword evidence="3 8" id="KW-0812">Transmembrane</keyword>
<evidence type="ECO:0000256" key="4">
    <source>
        <dbReference type="ARBA" id="ARBA00022989"/>
    </source>
</evidence>
<keyword evidence="5 8" id="KW-0472">Membrane</keyword>
<feature type="transmembrane region" description="Helical" evidence="8">
    <location>
        <begin position="154"/>
        <end position="171"/>
    </location>
</feature>
<dbReference type="GeneID" id="105227650"/>
<dbReference type="RefSeq" id="XP_049317181.1">
    <property type="nucleotide sequence ID" value="XM_049461224.1"/>
</dbReference>
<accession>A0ABM3K6T0</accession>
<feature type="transmembrane region" description="Helical" evidence="8">
    <location>
        <begin position="191"/>
        <end position="212"/>
    </location>
</feature>
<evidence type="ECO:0000313" key="9">
    <source>
        <dbReference type="Proteomes" id="UP001652620"/>
    </source>
</evidence>